<dbReference type="Gene3D" id="2.10.70.100">
    <property type="match status" value="1"/>
</dbReference>
<dbReference type="CDD" id="cd00130">
    <property type="entry name" value="PAS"/>
    <property type="match status" value="1"/>
</dbReference>
<protein>
    <recommendedName>
        <fullName evidence="2">diguanylate cyclase</fullName>
        <ecNumber evidence="2">2.7.7.65</ecNumber>
    </recommendedName>
</protein>
<dbReference type="InterPro" id="IPR050469">
    <property type="entry name" value="Diguanylate_Cyclase"/>
</dbReference>
<dbReference type="EC" id="2.7.7.65" evidence="2"/>
<dbReference type="AlphaFoldDB" id="A0AB39X7H9"/>
<evidence type="ECO:0000259" key="4">
    <source>
        <dbReference type="PROSITE" id="PS50113"/>
    </source>
</evidence>
<dbReference type="Pfam" id="PF00990">
    <property type="entry name" value="GGDEF"/>
    <property type="match status" value="1"/>
</dbReference>
<dbReference type="NCBIfam" id="TIGR00229">
    <property type="entry name" value="sensory_box"/>
    <property type="match status" value="1"/>
</dbReference>
<comment type="cofactor">
    <cofactor evidence="1">
        <name>Mg(2+)</name>
        <dbReference type="ChEBI" id="CHEBI:18420"/>
    </cofactor>
</comment>
<dbReference type="GO" id="GO:0052621">
    <property type="term" value="F:diguanylate cyclase activity"/>
    <property type="evidence" value="ECO:0007669"/>
    <property type="project" value="UniProtKB-EC"/>
</dbReference>
<dbReference type="PANTHER" id="PTHR45138:SF9">
    <property type="entry name" value="DIGUANYLATE CYCLASE DGCM-RELATED"/>
    <property type="match status" value="1"/>
</dbReference>
<name>A0AB39X7H9_9GAMM</name>
<dbReference type="InterPro" id="IPR043128">
    <property type="entry name" value="Rev_trsase/Diguanyl_cyclase"/>
</dbReference>
<dbReference type="InterPro" id="IPR029787">
    <property type="entry name" value="Nucleotide_cyclase"/>
</dbReference>
<dbReference type="RefSeq" id="WP_369742395.1">
    <property type="nucleotide sequence ID" value="NZ_CP165718.1"/>
</dbReference>
<dbReference type="EMBL" id="CP165718">
    <property type="protein sequence ID" value="XDV08663.1"/>
    <property type="molecule type" value="Genomic_DNA"/>
</dbReference>
<dbReference type="SUPFAM" id="SSF55785">
    <property type="entry name" value="PYP-like sensor domain (PAS domain)"/>
    <property type="match status" value="3"/>
</dbReference>
<feature type="domain" description="PAC" evidence="4">
    <location>
        <begin position="347"/>
        <end position="397"/>
    </location>
</feature>
<dbReference type="Pfam" id="PF08447">
    <property type="entry name" value="PAS_3"/>
    <property type="match status" value="3"/>
</dbReference>
<dbReference type="InterPro" id="IPR000160">
    <property type="entry name" value="GGDEF_dom"/>
</dbReference>
<dbReference type="Gene3D" id="3.30.70.270">
    <property type="match status" value="1"/>
</dbReference>
<comment type="catalytic activity">
    <reaction evidence="3">
        <text>2 GTP = 3',3'-c-di-GMP + 2 diphosphate</text>
        <dbReference type="Rhea" id="RHEA:24898"/>
        <dbReference type="ChEBI" id="CHEBI:33019"/>
        <dbReference type="ChEBI" id="CHEBI:37565"/>
        <dbReference type="ChEBI" id="CHEBI:58805"/>
        <dbReference type="EC" id="2.7.7.65"/>
    </reaction>
</comment>
<keyword evidence="6" id="KW-0548">Nucleotidyltransferase</keyword>
<dbReference type="Gene3D" id="3.30.450.20">
    <property type="entry name" value="PAS domain"/>
    <property type="match status" value="3"/>
</dbReference>
<accession>A0AB39X7H9</accession>
<keyword evidence="6" id="KW-0808">Transferase</keyword>
<proteinExistence type="predicted"/>
<reference evidence="6" key="1">
    <citation type="submission" date="2024-07" db="EMBL/GenBank/DDBJ databases">
        <title>Whole genome sequence of bacterial strains from algal surface.</title>
        <authorList>
            <person name="Kumar P."/>
        </authorList>
    </citation>
    <scope>NUCLEOTIDE SEQUENCE</scope>
    <source>
        <strain evidence="6">PP-1MA</strain>
    </source>
</reference>
<sequence>MPLPKNSYPDLSDAQVREQLQWLETIMTRSKIATWKLHRPSMKMFINSVLAELLGQSWQREQSYPFELLLEAMHAECRHSAVAVMQQLWAGDLEHADVIFRVTAANGQVRTIRDTVSVISHDRQGQAEWLTGVWIDITDTVMAHHRLERIASTVPGVIYQFSMYPDGRMCFPYASAGIKAIYGVDADVVSADGSAVFEAIHPADRERVRSSIQQSAESLQPWFCEYRIIRGEQTRWVAGNAMPELDAEGVYHWFGQIVDTTLDKQRELELEESRITLKRAQEIAELGYWKANFATGELYWSDKIYEIFGLDKDTVKPSISLFQQAVHPDDLALVLASEQQAKKFGTHDVVHRIVRTDGSVRWVHELADYNQFIHEDILIGTVRDITEQKIYEQELERLSITDELTGVYNRRYFMQQLEQLVVRFTPSTQAVVAIFDIDYFKQINDNYGHAEGDAVLCRLAQFMQQQLRPGDIFARTGGEEFGLLLHRTNAADAKRRLNAIRILVNELEFVPSTGTEQPYRVSATIGLTNVHVDDDKDSVLYRADHALYFGKNKGRNCVIWADDEADADVG</sequence>
<dbReference type="CDD" id="cd01949">
    <property type="entry name" value="GGDEF"/>
    <property type="match status" value="1"/>
</dbReference>
<gene>
    <name evidence="6" type="ORF">AB8S08_07725</name>
</gene>
<dbReference type="SUPFAM" id="SSF55073">
    <property type="entry name" value="Nucleotide cyclase"/>
    <property type="match status" value="1"/>
</dbReference>
<organism evidence="6">
    <name type="scientific">Pseudidiomarina sp. PP-1MA</name>
    <dbReference type="NCBI Taxonomy" id="3237706"/>
    <lineage>
        <taxon>Bacteria</taxon>
        <taxon>Pseudomonadati</taxon>
        <taxon>Pseudomonadota</taxon>
        <taxon>Gammaproteobacteria</taxon>
        <taxon>Alteromonadales</taxon>
        <taxon>Idiomarinaceae</taxon>
        <taxon>Pseudidiomarina</taxon>
    </lineage>
</organism>
<dbReference type="SMART" id="SM00267">
    <property type="entry name" value="GGDEF"/>
    <property type="match status" value="1"/>
</dbReference>
<evidence type="ECO:0000256" key="1">
    <source>
        <dbReference type="ARBA" id="ARBA00001946"/>
    </source>
</evidence>
<dbReference type="PROSITE" id="PS50887">
    <property type="entry name" value="GGDEF"/>
    <property type="match status" value="1"/>
</dbReference>
<evidence type="ECO:0000256" key="3">
    <source>
        <dbReference type="ARBA" id="ARBA00034247"/>
    </source>
</evidence>
<dbReference type="PANTHER" id="PTHR45138">
    <property type="entry name" value="REGULATORY COMPONENTS OF SENSORY TRANSDUCTION SYSTEM"/>
    <property type="match status" value="1"/>
</dbReference>
<evidence type="ECO:0000259" key="5">
    <source>
        <dbReference type="PROSITE" id="PS50887"/>
    </source>
</evidence>
<dbReference type="InterPro" id="IPR035965">
    <property type="entry name" value="PAS-like_dom_sf"/>
</dbReference>
<dbReference type="FunFam" id="3.30.70.270:FF:000001">
    <property type="entry name" value="Diguanylate cyclase domain protein"/>
    <property type="match status" value="1"/>
</dbReference>
<evidence type="ECO:0000313" key="6">
    <source>
        <dbReference type="EMBL" id="XDV08663.1"/>
    </source>
</evidence>
<dbReference type="NCBIfam" id="TIGR00254">
    <property type="entry name" value="GGDEF"/>
    <property type="match status" value="1"/>
</dbReference>
<dbReference type="InterPro" id="IPR001610">
    <property type="entry name" value="PAC"/>
</dbReference>
<feature type="domain" description="GGDEF" evidence="5">
    <location>
        <begin position="428"/>
        <end position="563"/>
    </location>
</feature>
<evidence type="ECO:0000256" key="2">
    <source>
        <dbReference type="ARBA" id="ARBA00012528"/>
    </source>
</evidence>
<dbReference type="SMART" id="SM00086">
    <property type="entry name" value="PAC"/>
    <property type="match status" value="3"/>
</dbReference>
<dbReference type="InterPro" id="IPR000014">
    <property type="entry name" value="PAS"/>
</dbReference>
<dbReference type="InterPro" id="IPR000700">
    <property type="entry name" value="PAS-assoc_C"/>
</dbReference>
<feature type="domain" description="PAC" evidence="4">
    <location>
        <begin position="96"/>
        <end position="149"/>
    </location>
</feature>
<dbReference type="InterPro" id="IPR013655">
    <property type="entry name" value="PAS_fold_3"/>
</dbReference>
<dbReference type="PROSITE" id="PS50113">
    <property type="entry name" value="PAC"/>
    <property type="match status" value="2"/>
</dbReference>